<dbReference type="AlphaFoldDB" id="Q4SEK8"/>
<sequence length="59" mass="5899">MANLPVDLRCYPLLVAIGDMVTSIGGVTGAVAGGVTGAVAGGDLNRTDHWPASLFVCVV</sequence>
<dbReference type="EMBL" id="CAAE01014617">
    <property type="protein sequence ID" value="CAG00924.1"/>
    <property type="molecule type" value="Genomic_DNA"/>
</dbReference>
<proteinExistence type="predicted"/>
<accession>Q4SEK8</accession>
<name>Q4SEK8_TETNG</name>
<comment type="caution">
    <text evidence="1">The sequence shown here is derived from an EMBL/GenBank/DDBJ whole genome shotgun (WGS) entry which is preliminary data.</text>
</comment>
<gene>
    <name evidence="1" type="ORF">GSTENG00019510001</name>
</gene>
<organism evidence="1">
    <name type="scientific">Tetraodon nigroviridis</name>
    <name type="common">Spotted green pufferfish</name>
    <name type="synonym">Chelonodon nigroviridis</name>
    <dbReference type="NCBI Taxonomy" id="99883"/>
    <lineage>
        <taxon>Eukaryota</taxon>
        <taxon>Metazoa</taxon>
        <taxon>Chordata</taxon>
        <taxon>Craniata</taxon>
        <taxon>Vertebrata</taxon>
        <taxon>Euteleostomi</taxon>
        <taxon>Actinopterygii</taxon>
        <taxon>Neopterygii</taxon>
        <taxon>Teleostei</taxon>
        <taxon>Neoteleostei</taxon>
        <taxon>Acanthomorphata</taxon>
        <taxon>Eupercaria</taxon>
        <taxon>Tetraodontiformes</taxon>
        <taxon>Tetradontoidea</taxon>
        <taxon>Tetraodontidae</taxon>
        <taxon>Tetraodon</taxon>
    </lineage>
</organism>
<dbReference type="KEGG" id="tng:GSTEN00019510G001"/>
<reference evidence="1" key="1">
    <citation type="journal article" date="2004" name="Nature">
        <title>Genome duplication in the teleost fish Tetraodon nigroviridis reveals the early vertebrate proto-karyotype.</title>
        <authorList>
            <person name="Jaillon O."/>
            <person name="Aury J.-M."/>
            <person name="Brunet F."/>
            <person name="Petit J.-L."/>
            <person name="Stange-Thomann N."/>
            <person name="Mauceli E."/>
            <person name="Bouneau L."/>
            <person name="Fischer C."/>
            <person name="Ozouf-Costaz C."/>
            <person name="Bernot A."/>
            <person name="Nicaud S."/>
            <person name="Jaffe D."/>
            <person name="Fisher S."/>
            <person name="Lutfalla G."/>
            <person name="Dossat C."/>
            <person name="Segurens B."/>
            <person name="Dasilva C."/>
            <person name="Salanoubat M."/>
            <person name="Levy M."/>
            <person name="Boudet N."/>
            <person name="Castellano S."/>
            <person name="Anthouard V."/>
            <person name="Jubin C."/>
            <person name="Castelli V."/>
            <person name="Katinka M."/>
            <person name="Vacherie B."/>
            <person name="Biemont C."/>
            <person name="Skalli Z."/>
            <person name="Cattolico L."/>
            <person name="Poulain J."/>
            <person name="De Berardinis V."/>
            <person name="Cruaud C."/>
            <person name="Duprat S."/>
            <person name="Brottier P."/>
            <person name="Coutanceau J.-P."/>
            <person name="Gouzy J."/>
            <person name="Parra G."/>
            <person name="Lardier G."/>
            <person name="Chapple C."/>
            <person name="McKernan K.J."/>
            <person name="McEwan P."/>
            <person name="Bosak S."/>
            <person name="Kellis M."/>
            <person name="Volff J.-N."/>
            <person name="Guigo R."/>
            <person name="Zody M.C."/>
            <person name="Mesirov J."/>
            <person name="Lindblad-Toh K."/>
            <person name="Birren B."/>
            <person name="Nusbaum C."/>
            <person name="Kahn D."/>
            <person name="Robinson-Rechavi M."/>
            <person name="Laudet V."/>
            <person name="Schachter V."/>
            <person name="Quetier F."/>
            <person name="Saurin W."/>
            <person name="Scarpelli C."/>
            <person name="Wincker P."/>
            <person name="Lander E.S."/>
            <person name="Weissenbach J."/>
            <person name="Roest Crollius H."/>
        </authorList>
    </citation>
    <scope>NUCLEOTIDE SEQUENCE [LARGE SCALE GENOMIC DNA]</scope>
</reference>
<protein>
    <submittedName>
        <fullName evidence="1">(spotted green pufferfish) hypothetical protein</fullName>
    </submittedName>
</protein>
<evidence type="ECO:0000313" key="1">
    <source>
        <dbReference type="EMBL" id="CAG00924.1"/>
    </source>
</evidence>
<reference evidence="1" key="2">
    <citation type="submission" date="2004-02" db="EMBL/GenBank/DDBJ databases">
        <authorList>
            <consortium name="Genoscope"/>
            <consortium name="Whitehead Institute Centre for Genome Research"/>
        </authorList>
    </citation>
    <scope>NUCLEOTIDE SEQUENCE</scope>
</reference>